<evidence type="ECO:0000259" key="8">
    <source>
        <dbReference type="Pfam" id="PF06271"/>
    </source>
</evidence>
<dbReference type="Proteomes" id="UP000557217">
    <property type="component" value="Unassembled WGS sequence"/>
</dbReference>
<feature type="region of interest" description="Disordered" evidence="6">
    <location>
        <begin position="1"/>
        <end position="46"/>
    </location>
</feature>
<feature type="domain" description="RDD" evidence="8">
    <location>
        <begin position="104"/>
        <end position="229"/>
    </location>
</feature>
<dbReference type="InterPro" id="IPR010432">
    <property type="entry name" value="RDD"/>
</dbReference>
<evidence type="ECO:0000256" key="5">
    <source>
        <dbReference type="ARBA" id="ARBA00023136"/>
    </source>
</evidence>
<protein>
    <submittedName>
        <fullName evidence="9">Putative RDD family membrane protein YckC</fullName>
    </submittedName>
</protein>
<name>A0A840PYZ6_URETH</name>
<keyword evidence="5 7" id="KW-0472">Membrane</keyword>
<keyword evidence="3 7" id="KW-0812">Transmembrane</keyword>
<dbReference type="RefSeq" id="WP_168411920.1">
    <property type="nucleotide sequence ID" value="NZ_JAAXPW010000003.1"/>
</dbReference>
<evidence type="ECO:0000256" key="6">
    <source>
        <dbReference type="SAM" id="MobiDB-lite"/>
    </source>
</evidence>
<feature type="compositionally biased region" description="Basic and acidic residues" evidence="6">
    <location>
        <begin position="8"/>
        <end position="18"/>
    </location>
</feature>
<dbReference type="GO" id="GO:0005886">
    <property type="term" value="C:plasma membrane"/>
    <property type="evidence" value="ECO:0007669"/>
    <property type="project" value="UniProtKB-SubCell"/>
</dbReference>
<proteinExistence type="predicted"/>
<dbReference type="Pfam" id="PF06271">
    <property type="entry name" value="RDD"/>
    <property type="match status" value="1"/>
</dbReference>
<evidence type="ECO:0000256" key="2">
    <source>
        <dbReference type="ARBA" id="ARBA00022475"/>
    </source>
</evidence>
<comment type="caution">
    <text evidence="9">The sequence shown here is derived from an EMBL/GenBank/DDBJ whole genome shotgun (WGS) entry which is preliminary data.</text>
</comment>
<evidence type="ECO:0000256" key="7">
    <source>
        <dbReference type="SAM" id="Phobius"/>
    </source>
</evidence>
<dbReference type="InterPro" id="IPR051791">
    <property type="entry name" value="Pra-immunoreactive"/>
</dbReference>
<gene>
    <name evidence="9" type="ORF">HNR36_000459</name>
</gene>
<evidence type="ECO:0000256" key="4">
    <source>
        <dbReference type="ARBA" id="ARBA00022989"/>
    </source>
</evidence>
<reference evidence="9 10" key="1">
    <citation type="submission" date="2020-08" db="EMBL/GenBank/DDBJ databases">
        <title>Genomic Encyclopedia of Type Strains, Phase IV (KMG-IV): sequencing the most valuable type-strain genomes for metagenomic binning, comparative biology and taxonomic classification.</title>
        <authorList>
            <person name="Goeker M."/>
        </authorList>
    </citation>
    <scope>NUCLEOTIDE SEQUENCE [LARGE SCALE GENOMIC DNA]</scope>
    <source>
        <strain evidence="9 10">DSM 10633</strain>
    </source>
</reference>
<organism evidence="9 10">
    <name type="scientific">Ureibacillus thermosphaericus</name>
    <dbReference type="NCBI Taxonomy" id="51173"/>
    <lineage>
        <taxon>Bacteria</taxon>
        <taxon>Bacillati</taxon>
        <taxon>Bacillota</taxon>
        <taxon>Bacilli</taxon>
        <taxon>Bacillales</taxon>
        <taxon>Caryophanaceae</taxon>
        <taxon>Ureibacillus</taxon>
    </lineage>
</organism>
<feature type="transmembrane region" description="Helical" evidence="7">
    <location>
        <begin position="145"/>
        <end position="165"/>
    </location>
</feature>
<feature type="compositionally biased region" description="Basic and acidic residues" evidence="6">
    <location>
        <begin position="33"/>
        <end position="46"/>
    </location>
</feature>
<dbReference type="AlphaFoldDB" id="A0A840PYZ6"/>
<evidence type="ECO:0000313" key="10">
    <source>
        <dbReference type="Proteomes" id="UP000557217"/>
    </source>
</evidence>
<keyword evidence="10" id="KW-1185">Reference proteome</keyword>
<keyword evidence="4 7" id="KW-1133">Transmembrane helix</keyword>
<comment type="subcellular location">
    <subcellularLocation>
        <location evidence="1">Cell membrane</location>
        <topology evidence="1">Multi-pass membrane protein</topology>
    </subcellularLocation>
</comment>
<evidence type="ECO:0000256" key="1">
    <source>
        <dbReference type="ARBA" id="ARBA00004651"/>
    </source>
</evidence>
<evidence type="ECO:0000256" key="3">
    <source>
        <dbReference type="ARBA" id="ARBA00022692"/>
    </source>
</evidence>
<sequence>MTSYNQDNNRKTSAHESNNDILQNKQTEQNSANDRDQEELKIENAHTSEIAQKFVANEEEIKVETDKEIKPDQQAGVEKDLEQREKFPKTFSETEIVTEYEEKTAGFWIRFWAFITDGLIVTAIVSILVKPIFYMMGWNLSSSVWYAPITIISGFFYYGYFVLMTKYWQQTVGKMIFGLKVKSLKEQKLSWSTVLFRELVSRFINNTIWLPYIAVAFTPKKQGLQDYIADTIVVHEKVYVKNEKKVIKEKMIESNHQTV</sequence>
<evidence type="ECO:0000313" key="9">
    <source>
        <dbReference type="EMBL" id="MBB5148076.1"/>
    </source>
</evidence>
<dbReference type="PANTHER" id="PTHR36115">
    <property type="entry name" value="PROLINE-RICH ANTIGEN HOMOLOG-RELATED"/>
    <property type="match status" value="1"/>
</dbReference>
<feature type="transmembrane region" description="Helical" evidence="7">
    <location>
        <begin position="111"/>
        <end position="133"/>
    </location>
</feature>
<feature type="compositionally biased region" description="Polar residues" evidence="6">
    <location>
        <begin position="19"/>
        <end position="32"/>
    </location>
</feature>
<dbReference type="EMBL" id="JACHGZ010000003">
    <property type="protein sequence ID" value="MBB5148076.1"/>
    <property type="molecule type" value="Genomic_DNA"/>
</dbReference>
<accession>A0A840PYZ6</accession>
<dbReference type="PANTHER" id="PTHR36115:SF9">
    <property type="entry name" value="LMO1584 PROTEIN"/>
    <property type="match status" value="1"/>
</dbReference>
<keyword evidence="2" id="KW-1003">Cell membrane</keyword>